<dbReference type="EMBL" id="AF366204">
    <property type="protein sequence ID" value="AAK60887.1"/>
    <property type="molecule type" value="Genomic_DNA"/>
</dbReference>
<keyword evidence="4 11" id="KW-0138">CF(0)</keyword>
<dbReference type="GO" id="GO:0015986">
    <property type="term" value="P:proton motive force-driven ATP synthesis"/>
    <property type="evidence" value="ECO:0007669"/>
    <property type="project" value="InterPro"/>
</dbReference>
<feature type="compositionally biased region" description="Polar residues" evidence="12">
    <location>
        <begin position="43"/>
        <end position="57"/>
    </location>
</feature>
<evidence type="ECO:0000256" key="4">
    <source>
        <dbReference type="ARBA" id="ARBA00022547"/>
    </source>
</evidence>
<evidence type="ECO:0000256" key="13">
    <source>
        <dbReference type="SAM" id="Phobius"/>
    </source>
</evidence>
<comment type="similarity">
    <text evidence="2 11">Belongs to the ATPase protein 8 family.</text>
</comment>
<evidence type="ECO:0000256" key="1">
    <source>
        <dbReference type="ARBA" id="ARBA00004304"/>
    </source>
</evidence>
<organism evidence="14">
    <name type="scientific">Diadema antillarum</name>
    <name type="common">Long-spined sea urchin</name>
    <name type="synonym">Cidaris antillarum</name>
    <dbReference type="NCBI Taxonomy" id="105358"/>
    <lineage>
        <taxon>Eukaryota</taxon>
        <taxon>Metazoa</taxon>
        <taxon>Echinodermata</taxon>
        <taxon>Eleutherozoa</taxon>
        <taxon>Echinozoa</taxon>
        <taxon>Echinoidea</taxon>
        <taxon>Euechinoidea</taxon>
        <taxon>Acroechinoidea</taxon>
        <taxon>Diadematoida</taxon>
        <taxon>Diadematidae</taxon>
        <taxon>Diadema</taxon>
    </lineage>
</organism>
<dbReference type="GO" id="GO:0015078">
    <property type="term" value="F:proton transmembrane transporter activity"/>
    <property type="evidence" value="ECO:0007669"/>
    <property type="project" value="InterPro"/>
</dbReference>
<geneLocation type="mitochondrion" evidence="14"/>
<dbReference type="GO" id="GO:0031966">
    <property type="term" value="C:mitochondrial membrane"/>
    <property type="evidence" value="ECO:0007669"/>
    <property type="project" value="UniProtKB-SubCell"/>
</dbReference>
<dbReference type="AlphaFoldDB" id="Q952I4"/>
<accession>Q952I4</accession>
<comment type="subcellular location">
    <subcellularLocation>
        <location evidence="1 11">Mitochondrion membrane</location>
        <topology evidence="1 11">Single-pass membrane protein</topology>
    </subcellularLocation>
</comment>
<proteinExistence type="inferred from homology"/>
<evidence type="ECO:0000256" key="2">
    <source>
        <dbReference type="ARBA" id="ARBA00008892"/>
    </source>
</evidence>
<reference evidence="14" key="1">
    <citation type="journal article" date="2001" name="Proc. R. Soc. B">
        <title>Demographic history of Diadema antillarum, a keystone herbivore on Caribbean reefs.</title>
        <authorList>
            <person name="Lessios H.A."/>
            <person name="Garrido M.J."/>
            <person name="Kessing B.D."/>
        </authorList>
    </citation>
    <scope>NUCLEOTIDE SEQUENCE</scope>
    <source>
        <strain evidence="14">Dmid7</strain>
    </source>
</reference>
<keyword evidence="9 11" id="KW-0496">Mitochondrion</keyword>
<evidence type="ECO:0000256" key="5">
    <source>
        <dbReference type="ARBA" id="ARBA00022692"/>
    </source>
</evidence>
<evidence type="ECO:0000256" key="8">
    <source>
        <dbReference type="ARBA" id="ARBA00023065"/>
    </source>
</evidence>
<keyword evidence="3 11" id="KW-0813">Transport</keyword>
<keyword evidence="6 11" id="KW-0375">Hydrogen ion transport</keyword>
<name>Q952I4_DIAAN</name>
<evidence type="ECO:0000256" key="12">
    <source>
        <dbReference type="SAM" id="MobiDB-lite"/>
    </source>
</evidence>
<evidence type="ECO:0000256" key="10">
    <source>
        <dbReference type="ARBA" id="ARBA00023136"/>
    </source>
</evidence>
<feature type="region of interest" description="Disordered" evidence="12">
    <location>
        <begin position="32"/>
        <end position="57"/>
    </location>
</feature>
<feature type="compositionally biased region" description="Low complexity" evidence="12">
    <location>
        <begin position="32"/>
        <end position="42"/>
    </location>
</feature>
<evidence type="ECO:0000256" key="3">
    <source>
        <dbReference type="ARBA" id="ARBA00022448"/>
    </source>
</evidence>
<dbReference type="InterPro" id="IPR001421">
    <property type="entry name" value="ATP8_metazoa"/>
</dbReference>
<sequence length="57" mass="6594">MPQLDFSWWLVNFTLIWIAVIITFVIISNNTTTSSKESTPSNGSEEIQKSTTEWQWS</sequence>
<keyword evidence="5 11" id="KW-0812">Transmembrane</keyword>
<keyword evidence="8 11" id="KW-0406">Ion transport</keyword>
<feature type="transmembrane region" description="Helical" evidence="13">
    <location>
        <begin position="6"/>
        <end position="27"/>
    </location>
</feature>
<keyword evidence="10 13" id="KW-0472">Membrane</keyword>
<evidence type="ECO:0000256" key="7">
    <source>
        <dbReference type="ARBA" id="ARBA00022989"/>
    </source>
</evidence>
<evidence type="ECO:0000256" key="9">
    <source>
        <dbReference type="ARBA" id="ARBA00023128"/>
    </source>
</evidence>
<evidence type="ECO:0000313" key="14">
    <source>
        <dbReference type="EMBL" id="AAK60887.1"/>
    </source>
</evidence>
<evidence type="ECO:0000256" key="6">
    <source>
        <dbReference type="ARBA" id="ARBA00022781"/>
    </source>
</evidence>
<dbReference type="Pfam" id="PF00895">
    <property type="entry name" value="ATP-synt_8"/>
    <property type="match status" value="1"/>
</dbReference>
<keyword evidence="7 13" id="KW-1133">Transmembrane helix</keyword>
<dbReference type="GO" id="GO:0045259">
    <property type="term" value="C:proton-transporting ATP synthase complex"/>
    <property type="evidence" value="ECO:0007669"/>
    <property type="project" value="UniProtKB-KW"/>
</dbReference>
<evidence type="ECO:0000256" key="11">
    <source>
        <dbReference type="RuleBase" id="RU003661"/>
    </source>
</evidence>
<protein>
    <recommendedName>
        <fullName evidence="11">ATP synthase complex subunit 8</fullName>
    </recommendedName>
</protein>